<name>A0A833RHG4_9POAL</name>
<keyword evidence="3" id="KW-1185">Reference proteome</keyword>
<dbReference type="NCBIfam" id="TIGR02251">
    <property type="entry name" value="HIF-SF_euk"/>
    <property type="match status" value="1"/>
</dbReference>
<dbReference type="InterPro" id="IPR023214">
    <property type="entry name" value="HAD_sf"/>
</dbReference>
<comment type="caution">
    <text evidence="2">The sequence shown here is derived from an EMBL/GenBank/DDBJ whole genome shotgun (WGS) entry which is preliminary data.</text>
</comment>
<gene>
    <name evidence="2" type="ORF">FCM35_KLT15719</name>
</gene>
<dbReference type="FunFam" id="3.40.50.1000:FF:000093">
    <property type="entry name" value="NLI interacting factor-like phosphatase family protein"/>
    <property type="match status" value="1"/>
</dbReference>
<dbReference type="InterPro" id="IPR011948">
    <property type="entry name" value="Dullard_phosphatase"/>
</dbReference>
<dbReference type="InterPro" id="IPR050365">
    <property type="entry name" value="TIM50"/>
</dbReference>
<evidence type="ECO:0000259" key="1">
    <source>
        <dbReference type="PROSITE" id="PS50969"/>
    </source>
</evidence>
<dbReference type="Gene3D" id="3.40.50.1000">
    <property type="entry name" value="HAD superfamily/HAD-like"/>
    <property type="match status" value="1"/>
</dbReference>
<dbReference type="OrthoDB" id="277011at2759"/>
<feature type="domain" description="FCP1 homology" evidence="1">
    <location>
        <begin position="186"/>
        <end position="343"/>
    </location>
</feature>
<dbReference type="InterPro" id="IPR004274">
    <property type="entry name" value="FCP1_dom"/>
</dbReference>
<dbReference type="CDD" id="cd07521">
    <property type="entry name" value="HAD_FCP1-like"/>
    <property type="match status" value="1"/>
</dbReference>
<accession>A0A833RHG4</accession>
<dbReference type="SMART" id="SM00577">
    <property type="entry name" value="CPDc"/>
    <property type="match status" value="1"/>
</dbReference>
<dbReference type="EMBL" id="SWLB01000003">
    <property type="protein sequence ID" value="KAF3339948.1"/>
    <property type="molecule type" value="Genomic_DNA"/>
</dbReference>
<dbReference type="PANTHER" id="PTHR12210">
    <property type="entry name" value="DULLARD PROTEIN PHOSPHATASE"/>
    <property type="match status" value="1"/>
</dbReference>
<evidence type="ECO:0000313" key="2">
    <source>
        <dbReference type="EMBL" id="KAF3339948.1"/>
    </source>
</evidence>
<dbReference type="InterPro" id="IPR036412">
    <property type="entry name" value="HAD-like_sf"/>
</dbReference>
<dbReference type="PROSITE" id="PS50969">
    <property type="entry name" value="FCP1"/>
    <property type="match status" value="1"/>
</dbReference>
<evidence type="ECO:0000313" key="3">
    <source>
        <dbReference type="Proteomes" id="UP000623129"/>
    </source>
</evidence>
<dbReference type="GO" id="GO:0016791">
    <property type="term" value="F:phosphatase activity"/>
    <property type="evidence" value="ECO:0007669"/>
    <property type="project" value="InterPro"/>
</dbReference>
<reference evidence="2" key="1">
    <citation type="submission" date="2020-01" db="EMBL/GenBank/DDBJ databases">
        <title>Genome sequence of Kobresia littledalei, the first chromosome-level genome in the family Cyperaceae.</title>
        <authorList>
            <person name="Qu G."/>
        </authorList>
    </citation>
    <scope>NUCLEOTIDE SEQUENCE</scope>
    <source>
        <strain evidence="2">C.B.Clarke</strain>
        <tissue evidence="2">Leaf</tissue>
    </source>
</reference>
<sequence>MSSVDNYSSELRDLVTDVGNMPSSNNASNIITYSSDVEIFDSLDFYLSGSDAAHNFNSTMGFSDNTISTDPYQWNHHGDITMFLNMDEMNKHFSSQYYADLNALYQSNQNTNINLNLDELNNQFALSKNVEIGQVLENIIDLSLPIVIDIADENELAIDECLEDFDLAPEDLPDMLEEINSVLESQEINRNTLVLDMDETLIHTVQKKCDDANFFINIFNTQWSVRERPHLHYFLEKVAEMFEIVIFTAGQRDYASQILDKLDPSGRLFSRRFYRDSCTPMKNWDHHVKDLTILGVDLARVAIIDNSPEVFRFQRENGIPIKSWYDDQSDVELLLMLPFLKNLAGAPDVRPLISERFNTRYYISQTSQA</sequence>
<organism evidence="2 3">
    <name type="scientific">Carex littledalei</name>
    <dbReference type="NCBI Taxonomy" id="544730"/>
    <lineage>
        <taxon>Eukaryota</taxon>
        <taxon>Viridiplantae</taxon>
        <taxon>Streptophyta</taxon>
        <taxon>Embryophyta</taxon>
        <taxon>Tracheophyta</taxon>
        <taxon>Spermatophyta</taxon>
        <taxon>Magnoliopsida</taxon>
        <taxon>Liliopsida</taxon>
        <taxon>Poales</taxon>
        <taxon>Cyperaceae</taxon>
        <taxon>Cyperoideae</taxon>
        <taxon>Cariceae</taxon>
        <taxon>Carex</taxon>
        <taxon>Carex subgen. Euthyceras</taxon>
    </lineage>
</organism>
<protein>
    <submittedName>
        <fullName evidence="2">CTD small</fullName>
    </submittedName>
</protein>
<dbReference type="Pfam" id="PF03031">
    <property type="entry name" value="NIF"/>
    <property type="match status" value="1"/>
</dbReference>
<dbReference type="Proteomes" id="UP000623129">
    <property type="component" value="Unassembled WGS sequence"/>
</dbReference>
<dbReference type="AlphaFoldDB" id="A0A833RHG4"/>
<proteinExistence type="predicted"/>
<dbReference type="SUPFAM" id="SSF56784">
    <property type="entry name" value="HAD-like"/>
    <property type="match status" value="1"/>
</dbReference>